<dbReference type="PANTHER" id="PTHR40084">
    <property type="entry name" value="PHOSPHOHYDROLASE, PHP FAMILY"/>
    <property type="match status" value="1"/>
</dbReference>
<proteinExistence type="predicted"/>
<keyword evidence="2" id="KW-1185">Reference proteome</keyword>
<dbReference type="Proteomes" id="UP000260457">
    <property type="component" value="Chromosome"/>
</dbReference>
<dbReference type="RefSeq" id="WP_116820690.1">
    <property type="nucleotide sequence ID" value="NZ_CP030926.1"/>
</dbReference>
<dbReference type="Gene3D" id="1.10.150.20">
    <property type="entry name" value="5' to 3' exonuclease, C-terminal subdomain"/>
    <property type="match status" value="1"/>
</dbReference>
<accession>A0ABM6XGJ8</accession>
<organism evidence="1 2">
    <name type="scientific">Peribacillus butanolivorans</name>
    <dbReference type="NCBI Taxonomy" id="421767"/>
    <lineage>
        <taxon>Bacteria</taxon>
        <taxon>Bacillati</taxon>
        <taxon>Bacillota</taxon>
        <taxon>Bacilli</taxon>
        <taxon>Bacillales</taxon>
        <taxon>Bacillaceae</taxon>
        <taxon>Peribacillus</taxon>
    </lineage>
</organism>
<dbReference type="PANTHER" id="PTHR40084:SF1">
    <property type="entry name" value="PHOSPHOTRANSFERASE"/>
    <property type="match status" value="1"/>
</dbReference>
<dbReference type="CDD" id="cd19067">
    <property type="entry name" value="PfuEndoQ-like"/>
    <property type="match status" value="1"/>
</dbReference>
<evidence type="ECO:0000313" key="2">
    <source>
        <dbReference type="Proteomes" id="UP000260457"/>
    </source>
</evidence>
<dbReference type="Gene3D" id="3.20.20.140">
    <property type="entry name" value="Metal-dependent hydrolases"/>
    <property type="match status" value="1"/>
</dbReference>
<dbReference type="SUPFAM" id="SSF47781">
    <property type="entry name" value="RuvA domain 2-like"/>
    <property type="match status" value="1"/>
</dbReference>
<sequence>MKEYYADLHIHIGRTRSGKAVKITGAKTLTFSKVIQVASERKGLDLIGIIDCHSPEVIEEIEAGILDGEITEKDEGGLLYRNTTIIPGSEIEIYDQHCNGPIHVLAYFPTLEAMKNFSVWMSGYVKNITLSSQRIYCDGRTLQKIVKSLGGLFIPAHVFTPFKSLYGKGVRSSLAEVFDPELIDAIELGLSSDTDMVKDIKELESFVFVTNSDAHSLGKIAREYQKIRLKEPSFNELAKALQDKEGRKVSANYGLNPLLGKYHQTVCSGCLHQLLRDNEQCPECGNKTIIKGVSTRIEELSIPKMNGEKRRERPPYIHQVPLDFIPGLGPKSMEKLLKAFGTEMNILHEVTLEQLTEIVPGKLAHYIDSARKGELTFEVGGGGKYGKVKKNS</sequence>
<dbReference type="InterPro" id="IPR010994">
    <property type="entry name" value="RuvA_2-like"/>
</dbReference>
<gene>
    <name evidence="1" type="ORF">DTO10_02705</name>
</gene>
<dbReference type="SUPFAM" id="SSF89550">
    <property type="entry name" value="PHP domain-like"/>
    <property type="match status" value="1"/>
</dbReference>
<protein>
    <submittedName>
        <fullName evidence="1">TIGR00375 family protein</fullName>
    </submittedName>
</protein>
<dbReference type="EMBL" id="CP030926">
    <property type="protein sequence ID" value="AXN37415.1"/>
    <property type="molecule type" value="Genomic_DNA"/>
</dbReference>
<dbReference type="InterPro" id="IPR016195">
    <property type="entry name" value="Pol/histidinol_Pase-like"/>
</dbReference>
<reference evidence="1 2" key="1">
    <citation type="submission" date="2018-07" db="EMBL/GenBank/DDBJ databases">
        <title>The molecular basis for the intramolecular migration of carboxyl group in the catabolism of para-hydroxybenzoate via gentisate.</title>
        <authorList>
            <person name="Zhao H."/>
            <person name="Xu Y."/>
            <person name="Lin S."/>
            <person name="Spain J.C."/>
            <person name="Zhou N.-Y."/>
        </authorList>
    </citation>
    <scope>NUCLEOTIDE SEQUENCE [LARGE SCALE GENOMIC DNA]</scope>
    <source>
        <strain evidence="1 2">PHB-7a</strain>
    </source>
</reference>
<name>A0ABM6XGJ8_9BACI</name>
<evidence type="ECO:0000313" key="1">
    <source>
        <dbReference type="EMBL" id="AXN37415.1"/>
    </source>
</evidence>